<name>A0A0S2IT25_LEPBO</name>
<sequence>MPILKFYKSNYIPISLFRNKGELGNRIVPTILIWFQKLIEPDGHCIL</sequence>
<dbReference type="AlphaFoldDB" id="A0A0S2IT25"/>
<proteinExistence type="predicted"/>
<dbReference type="Proteomes" id="UP000058857">
    <property type="component" value="Chromosome 1"/>
</dbReference>
<gene>
    <name evidence="1" type="ORF">LBBP_02589</name>
</gene>
<accession>A0A0S2IT25</accession>
<reference evidence="1 2" key="1">
    <citation type="journal article" date="2015" name="PLoS Negl. Trop. Dis.">
        <title>Distribution of Plasmids in Distinct Leptospira Pathogenic Species.</title>
        <authorList>
            <person name="Wang Y."/>
            <person name="Zhuang X."/>
            <person name="Zhong Y."/>
            <person name="Zhang C."/>
            <person name="Zhang Y."/>
            <person name="Zeng L."/>
            <person name="Zhu Y."/>
            <person name="He P."/>
            <person name="Dong K."/>
            <person name="Pal U."/>
            <person name="Guo X."/>
            <person name="Qin J."/>
        </authorList>
    </citation>
    <scope>NUCLEOTIDE SEQUENCE [LARGE SCALE GENOMIC DNA]</scope>
    <source>
        <strain evidence="1 2">56604</strain>
    </source>
</reference>
<protein>
    <submittedName>
        <fullName evidence="1">Uncharacterized protein</fullName>
    </submittedName>
</protein>
<organism evidence="1">
    <name type="scientific">Leptospira borgpetersenii serovar Ballum</name>
    <dbReference type="NCBI Taxonomy" id="280505"/>
    <lineage>
        <taxon>Bacteria</taxon>
        <taxon>Pseudomonadati</taxon>
        <taxon>Spirochaetota</taxon>
        <taxon>Spirochaetia</taxon>
        <taxon>Leptospirales</taxon>
        <taxon>Leptospiraceae</taxon>
        <taxon>Leptospira</taxon>
    </lineage>
</organism>
<evidence type="ECO:0000313" key="2">
    <source>
        <dbReference type="Proteomes" id="UP000058857"/>
    </source>
</evidence>
<dbReference type="EMBL" id="CP012029">
    <property type="protein sequence ID" value="ALO26818.1"/>
    <property type="molecule type" value="Genomic_DNA"/>
</dbReference>
<dbReference type="PATRIC" id="fig|280505.15.peg.2531"/>
<evidence type="ECO:0000313" key="1">
    <source>
        <dbReference type="EMBL" id="ALO26818.1"/>
    </source>
</evidence>